<dbReference type="Proteomes" id="UP000198802">
    <property type="component" value="Unassembled WGS sequence"/>
</dbReference>
<dbReference type="GO" id="GO:0016301">
    <property type="term" value="F:kinase activity"/>
    <property type="evidence" value="ECO:0007669"/>
    <property type="project" value="UniProtKB-KW"/>
</dbReference>
<dbReference type="Gene3D" id="1.10.10.10">
    <property type="entry name" value="Winged helix-like DNA-binding domain superfamily/Winged helix DNA-binding domain"/>
    <property type="match status" value="1"/>
</dbReference>
<comment type="similarity">
    <text evidence="1">Belongs to the ROK (NagC/XylR) family.</text>
</comment>
<dbReference type="Gene3D" id="3.30.420.40">
    <property type="match status" value="2"/>
</dbReference>
<sequence>MPGPRTSSPATNQPVASSDIPDTGRDGHRPRDRSRGSGSAAAVLRAVLDHGPVARSFIGAATGLSPAAVSRQTADLISLGVLRELPAAACGPRAGRPSVPIDVDTDTHLACGVHIAVPILTFGLVDLRGRTVAREELPHSGDAAELITLIARGLPRFLQRHAGRRRVLGLGVVTGGHVDGRTGTVVEHEPLGWRNLQLGPLLAARTGLPVRVDSHAHALAEAEILFGGPRARSSLVHLFVGNVVDAAIATEGVVHRGLRSAAGGVAHLPVPGARQPCPCGERGCAQASLSDRALLARAVERGILPRPDPMLLQQAVAAGEPAAVELVRRRLGGIAKVVATLLDMLDPELLVLTELGVLFQPALLPDLFEEIAAHSRSCRDPEPVVRPSSFGADVLAVAATAAVLNSVHRSPRTLDAFSRHPVLAAGAAGVAGVAGVAGGAVPGRFPEAALK</sequence>
<evidence type="ECO:0000313" key="4">
    <source>
        <dbReference type="Proteomes" id="UP000198802"/>
    </source>
</evidence>
<dbReference type="RefSeq" id="WP_091281835.1">
    <property type="nucleotide sequence ID" value="NZ_FAOZ01000020.1"/>
</dbReference>
<feature type="compositionally biased region" description="Polar residues" evidence="2">
    <location>
        <begin position="1"/>
        <end position="16"/>
    </location>
</feature>
<dbReference type="PANTHER" id="PTHR18964:SF149">
    <property type="entry name" value="BIFUNCTIONAL UDP-N-ACETYLGLUCOSAMINE 2-EPIMERASE_N-ACETYLMANNOSAMINE KINASE"/>
    <property type="match status" value="1"/>
</dbReference>
<feature type="region of interest" description="Disordered" evidence="2">
    <location>
        <begin position="1"/>
        <end position="40"/>
    </location>
</feature>
<dbReference type="InterPro" id="IPR036388">
    <property type="entry name" value="WH-like_DNA-bd_sf"/>
</dbReference>
<name>A0A0S4QSP3_9ACTN</name>
<keyword evidence="3" id="KW-0418">Kinase</keyword>
<dbReference type="PANTHER" id="PTHR18964">
    <property type="entry name" value="ROK (REPRESSOR, ORF, KINASE) FAMILY"/>
    <property type="match status" value="1"/>
</dbReference>
<dbReference type="InterPro" id="IPR036390">
    <property type="entry name" value="WH_DNA-bd_sf"/>
</dbReference>
<organism evidence="3 4">
    <name type="scientific">Parafrankia irregularis</name>
    <dbReference type="NCBI Taxonomy" id="795642"/>
    <lineage>
        <taxon>Bacteria</taxon>
        <taxon>Bacillati</taxon>
        <taxon>Actinomycetota</taxon>
        <taxon>Actinomycetes</taxon>
        <taxon>Frankiales</taxon>
        <taxon>Frankiaceae</taxon>
        <taxon>Parafrankia</taxon>
    </lineage>
</organism>
<reference evidence="4" key="1">
    <citation type="submission" date="2015-11" db="EMBL/GenBank/DDBJ databases">
        <authorList>
            <person name="Varghese N."/>
        </authorList>
    </citation>
    <scope>NUCLEOTIDE SEQUENCE [LARGE SCALE GENOMIC DNA]</scope>
    <source>
        <strain evidence="4">DSM 45899</strain>
    </source>
</reference>
<feature type="compositionally biased region" description="Basic and acidic residues" evidence="2">
    <location>
        <begin position="22"/>
        <end position="35"/>
    </location>
</feature>
<gene>
    <name evidence="3" type="ORF">Ga0074812_12055</name>
</gene>
<dbReference type="Pfam" id="PF00480">
    <property type="entry name" value="ROK"/>
    <property type="match status" value="1"/>
</dbReference>
<evidence type="ECO:0000256" key="2">
    <source>
        <dbReference type="SAM" id="MobiDB-lite"/>
    </source>
</evidence>
<dbReference type="SUPFAM" id="SSF53067">
    <property type="entry name" value="Actin-like ATPase domain"/>
    <property type="match status" value="1"/>
</dbReference>
<proteinExistence type="inferred from homology"/>
<dbReference type="EMBL" id="FAOZ01000020">
    <property type="protein sequence ID" value="CUU58557.1"/>
    <property type="molecule type" value="Genomic_DNA"/>
</dbReference>
<dbReference type="InterPro" id="IPR043129">
    <property type="entry name" value="ATPase_NBD"/>
</dbReference>
<evidence type="ECO:0000256" key="1">
    <source>
        <dbReference type="ARBA" id="ARBA00006479"/>
    </source>
</evidence>
<dbReference type="AlphaFoldDB" id="A0A0S4QSP3"/>
<evidence type="ECO:0000313" key="3">
    <source>
        <dbReference type="EMBL" id="CUU58557.1"/>
    </source>
</evidence>
<accession>A0A0S4QSP3</accession>
<dbReference type="SUPFAM" id="SSF46785">
    <property type="entry name" value="Winged helix' DNA-binding domain"/>
    <property type="match status" value="1"/>
</dbReference>
<dbReference type="InterPro" id="IPR000600">
    <property type="entry name" value="ROK"/>
</dbReference>
<protein>
    <submittedName>
        <fullName evidence="3">Sugar kinase of the NBD/HSP70 family, may contain an N-terminal HTH domain</fullName>
    </submittedName>
</protein>
<keyword evidence="4" id="KW-1185">Reference proteome</keyword>
<keyword evidence="3" id="KW-0808">Transferase</keyword>